<dbReference type="EMBL" id="JBDJPC010000007">
    <property type="protein sequence ID" value="KAL1493730.1"/>
    <property type="molecule type" value="Genomic_DNA"/>
</dbReference>
<feature type="region of interest" description="Disordered" evidence="1">
    <location>
        <begin position="209"/>
        <end position="233"/>
    </location>
</feature>
<evidence type="ECO:0000256" key="1">
    <source>
        <dbReference type="SAM" id="MobiDB-lite"/>
    </source>
</evidence>
<dbReference type="InterPro" id="IPR011011">
    <property type="entry name" value="Znf_FYVE_PHD"/>
</dbReference>
<keyword evidence="3" id="KW-1185">Reference proteome</keyword>
<accession>A0ABD1EGA5</accession>
<reference evidence="2 3" key="1">
    <citation type="submission" date="2024-05" db="EMBL/GenBank/DDBJ databases">
        <title>Genetic variation in Jamaican populations of the coffee berry borer (Hypothenemus hampei).</title>
        <authorList>
            <person name="Errbii M."/>
            <person name="Myrie A."/>
        </authorList>
    </citation>
    <scope>NUCLEOTIDE SEQUENCE [LARGE SCALE GENOMIC DNA]</scope>
    <source>
        <strain evidence="2">JA-Hopewell-2020-01-JO</strain>
        <tissue evidence="2">Whole body</tissue>
    </source>
</reference>
<feature type="region of interest" description="Disordered" evidence="1">
    <location>
        <begin position="157"/>
        <end position="184"/>
    </location>
</feature>
<feature type="compositionally biased region" description="Basic and acidic residues" evidence="1">
    <location>
        <begin position="159"/>
        <end position="175"/>
    </location>
</feature>
<feature type="compositionally biased region" description="Basic and acidic residues" evidence="1">
    <location>
        <begin position="209"/>
        <end position="223"/>
    </location>
</feature>
<gene>
    <name evidence="2" type="ORF">ABEB36_009424</name>
</gene>
<organism evidence="2 3">
    <name type="scientific">Hypothenemus hampei</name>
    <name type="common">Coffee berry borer</name>
    <dbReference type="NCBI Taxonomy" id="57062"/>
    <lineage>
        <taxon>Eukaryota</taxon>
        <taxon>Metazoa</taxon>
        <taxon>Ecdysozoa</taxon>
        <taxon>Arthropoda</taxon>
        <taxon>Hexapoda</taxon>
        <taxon>Insecta</taxon>
        <taxon>Pterygota</taxon>
        <taxon>Neoptera</taxon>
        <taxon>Endopterygota</taxon>
        <taxon>Coleoptera</taxon>
        <taxon>Polyphaga</taxon>
        <taxon>Cucujiformia</taxon>
        <taxon>Curculionidae</taxon>
        <taxon>Scolytinae</taxon>
        <taxon>Hypothenemus</taxon>
    </lineage>
</organism>
<evidence type="ECO:0000313" key="3">
    <source>
        <dbReference type="Proteomes" id="UP001566132"/>
    </source>
</evidence>
<sequence length="283" mass="32775">MWFLRSSFSHVCTIKNILLEVHQWAQGDVNPSGWTKEVKKSLFYYFLITMTRICLLKVTGISPLNENIFLDLEFSGSHVTDRPIPDSLTVALPSDNTFPFLITDESDILISTSHDFYELSSILDGVSRTNEDQRFKTSEKNAESQVSVNMPSTSFISPEEIRTFPKAGPRLENKKNIRKRKSTIYTDTPEKENIKELKIKQQLPKVEVKEKEKTLHERNKRNDEDESEEDETFSLECTESYSLSIHGEEWIQCITCKLWIHAKVAKGNLLFYECKNCTFDLED</sequence>
<dbReference type="SUPFAM" id="SSF57903">
    <property type="entry name" value="FYVE/PHD zinc finger"/>
    <property type="match status" value="1"/>
</dbReference>
<comment type="caution">
    <text evidence="2">The sequence shown here is derived from an EMBL/GenBank/DDBJ whole genome shotgun (WGS) entry which is preliminary data.</text>
</comment>
<dbReference type="AlphaFoldDB" id="A0ABD1EGA5"/>
<protein>
    <submittedName>
        <fullName evidence="2">Uncharacterized protein</fullName>
    </submittedName>
</protein>
<feature type="compositionally biased region" description="Acidic residues" evidence="1">
    <location>
        <begin position="224"/>
        <end position="233"/>
    </location>
</feature>
<proteinExistence type="predicted"/>
<evidence type="ECO:0000313" key="2">
    <source>
        <dbReference type="EMBL" id="KAL1493730.1"/>
    </source>
</evidence>
<name>A0ABD1EGA5_HYPHA</name>
<dbReference type="Proteomes" id="UP001566132">
    <property type="component" value="Unassembled WGS sequence"/>
</dbReference>